<dbReference type="PANTHER" id="PTHR37984">
    <property type="entry name" value="PROTEIN CBG26694"/>
    <property type="match status" value="1"/>
</dbReference>
<dbReference type="GO" id="GO:0004190">
    <property type="term" value="F:aspartic-type endopeptidase activity"/>
    <property type="evidence" value="ECO:0007669"/>
    <property type="project" value="UniProtKB-KW"/>
</dbReference>
<dbReference type="CDD" id="cd00303">
    <property type="entry name" value="retropepsin_like"/>
    <property type="match status" value="1"/>
</dbReference>
<dbReference type="InterPro" id="IPR050951">
    <property type="entry name" value="Retrovirus_Pol_polyprotein"/>
</dbReference>
<feature type="region of interest" description="Disordered" evidence="10">
    <location>
        <begin position="294"/>
        <end position="327"/>
    </location>
</feature>
<feature type="region of interest" description="Disordered" evidence="10">
    <location>
        <begin position="473"/>
        <end position="502"/>
    </location>
</feature>
<dbReference type="InterPro" id="IPR025724">
    <property type="entry name" value="GAG-pre-integrase_dom"/>
</dbReference>
<feature type="coiled-coil region" evidence="9">
    <location>
        <begin position="352"/>
        <end position="379"/>
    </location>
</feature>
<keyword evidence="13" id="KW-1185">Reference proteome</keyword>
<dbReference type="InterPro" id="IPR041373">
    <property type="entry name" value="RT_RNaseH"/>
</dbReference>
<keyword evidence="5" id="KW-0064">Aspartyl protease</keyword>
<dbReference type="InterPro" id="IPR043502">
    <property type="entry name" value="DNA/RNA_pol_sf"/>
</dbReference>
<evidence type="ECO:0000256" key="10">
    <source>
        <dbReference type="SAM" id="MobiDB-lite"/>
    </source>
</evidence>
<dbReference type="GO" id="GO:0003964">
    <property type="term" value="F:RNA-directed DNA polymerase activity"/>
    <property type="evidence" value="ECO:0007669"/>
    <property type="project" value="UniProtKB-KW"/>
</dbReference>
<dbReference type="InterPro" id="IPR054722">
    <property type="entry name" value="PolX-like_BBD"/>
</dbReference>
<dbReference type="Pfam" id="PF03732">
    <property type="entry name" value="Retrotrans_gag"/>
    <property type="match status" value="1"/>
</dbReference>
<dbReference type="InterPro" id="IPR013103">
    <property type="entry name" value="RVT_2"/>
</dbReference>
<dbReference type="Gene3D" id="1.10.340.70">
    <property type="match status" value="1"/>
</dbReference>
<dbReference type="InterPro" id="IPR001584">
    <property type="entry name" value="Integrase_cat-core"/>
</dbReference>
<evidence type="ECO:0000256" key="6">
    <source>
        <dbReference type="ARBA" id="ARBA00022759"/>
    </source>
</evidence>
<evidence type="ECO:0000256" key="7">
    <source>
        <dbReference type="ARBA" id="ARBA00022801"/>
    </source>
</evidence>
<evidence type="ECO:0000313" key="12">
    <source>
        <dbReference type="EMBL" id="KAJ9561119.1"/>
    </source>
</evidence>
<dbReference type="Pfam" id="PF17921">
    <property type="entry name" value="Integrase_H2C2"/>
    <property type="match status" value="1"/>
</dbReference>
<evidence type="ECO:0000256" key="9">
    <source>
        <dbReference type="SAM" id="Coils"/>
    </source>
</evidence>
<dbReference type="InterPro" id="IPR000477">
    <property type="entry name" value="RT_dom"/>
</dbReference>
<feature type="region of interest" description="Disordered" evidence="10">
    <location>
        <begin position="427"/>
        <end position="461"/>
    </location>
</feature>
<name>A0AA38THM3_9ASTR</name>
<dbReference type="PANTHER" id="PTHR37984:SF5">
    <property type="entry name" value="PROTEIN NYNRIN-LIKE"/>
    <property type="match status" value="1"/>
</dbReference>
<keyword evidence="6" id="KW-0255">Endonuclease</keyword>
<keyword evidence="2" id="KW-0808">Transferase</keyword>
<keyword evidence="8" id="KW-0695">RNA-directed DNA polymerase</keyword>
<evidence type="ECO:0000256" key="8">
    <source>
        <dbReference type="ARBA" id="ARBA00022918"/>
    </source>
</evidence>
<dbReference type="GO" id="GO:0003676">
    <property type="term" value="F:nucleic acid binding"/>
    <property type="evidence" value="ECO:0007669"/>
    <property type="project" value="InterPro"/>
</dbReference>
<dbReference type="CDD" id="cd09272">
    <property type="entry name" value="RNase_HI_RT_Ty1"/>
    <property type="match status" value="1"/>
</dbReference>
<organism evidence="12 13">
    <name type="scientific">Centaurea solstitialis</name>
    <name type="common">yellow star-thistle</name>
    <dbReference type="NCBI Taxonomy" id="347529"/>
    <lineage>
        <taxon>Eukaryota</taxon>
        <taxon>Viridiplantae</taxon>
        <taxon>Streptophyta</taxon>
        <taxon>Embryophyta</taxon>
        <taxon>Tracheophyta</taxon>
        <taxon>Spermatophyta</taxon>
        <taxon>Magnoliopsida</taxon>
        <taxon>eudicotyledons</taxon>
        <taxon>Gunneridae</taxon>
        <taxon>Pentapetalae</taxon>
        <taxon>asterids</taxon>
        <taxon>campanulids</taxon>
        <taxon>Asterales</taxon>
        <taxon>Asteraceae</taxon>
        <taxon>Carduoideae</taxon>
        <taxon>Cardueae</taxon>
        <taxon>Centaureinae</taxon>
        <taxon>Centaurea</taxon>
    </lineage>
</organism>
<dbReference type="InterPro" id="IPR036397">
    <property type="entry name" value="RNaseH_sf"/>
</dbReference>
<keyword evidence="5" id="KW-0645">Protease</keyword>
<feature type="compositionally biased region" description="Low complexity" evidence="10">
    <location>
        <begin position="309"/>
        <end position="322"/>
    </location>
</feature>
<dbReference type="Pfam" id="PF00078">
    <property type="entry name" value="RVT_1"/>
    <property type="match status" value="1"/>
</dbReference>
<sequence>MAGNPPPNPPPRENTIKIADDKDRGIRDYATPEFSLLNSSVLAANFTAQSFEPKQLMFTMLGTIGQFSGHNSDDPHLHLRSYLEVVDSFRARGVDQETMRLLFFTYSLKDKAKDWLSSQPPHSITSWDDLVTKFLKKYFPPTRNAKLRNAISMFSQEPDESVSDAWERYKDLLRKCPHHGIPHCIQLETFYNALSNTDKGMLDATAGGSFTDLTYNNAHALLDKIANNSSEWSDPRKLPRKSVSSTQDLDAIASLNAQIVALTNLVKNNLKPNQTIPSGNEMCANCEEDHPFEDCPENPASVNYVGNNQSGQSPQQVPKQQQEPADTGSLESMFKGFMAQTTNFVTHSQGFMNQTNATLRGLETQMSQLANEVSELKGRQPGTLPSNTENPRNGQKEFVKAVTLRSSDGLVDVPVTQLEEETTHAFDKNNFPTIFPPQKVTSSGSDIPSTSTAPPKSPSAPVVLEPVAVQPPPVTTITASKGKKPQQPEPDLRDLPFPSRLKNKNMDKQFKKFLDIFKQLHINIPLVEALEQMPNYVKFLKDILSKKRKLNEFETVALTQECSAILTCKIPPKLKDPGSFTIPCSIGGQEVGLALCDLGASINLMPLSVFNKLGIGEVRPTTVTLQLADRSIAYPKGKIEDILVKVDKFIFPADFIILDCEVDKKVPIILGRPFLATGRALIDVHKGELTMRVNDQQVTFNVFNSLKCSGGLEDCSAISVVDLDLDLGDNSDDLTTVESNDLTFDDSFQEDVAAVFEQLDFKDRPSQLPSIVQPPELELKPLPSHLKYVYLLEDEKLPVIISSKLNLDQERKLLDLLRDHKRALGWTIADIRGISPSVCQHKIILEDNSVGKAQPQRRLNPMMKEVVKKEILKWLDAGIIYPISSSSWVSPVQCVPKKGGTTVITNDKNELIPTRTVTGWRICMDYRQLNLATKKDHFPLPFIDQMLDRLAGKEFFCFLDGYSGYNQIQIAPEDQDKTTFTCPYGTFAFRRMPFGLCNAPATFQRCMMSIFSDMIEDTIEVFMDDFSVIGTSFENCLENLKKCLEKCESHDLILNWEKCHFMVQEGIVLGHLVSPRGLEVDKAKIEVIMQLPEPTSVKGIRSFLGHAGFYRRFIKDFSKITKPLCNLLHVDQAFNFTSECKVAFEKIKKALVTAPIVVAPDWKLPFEVMCDASDWAVGAVLGQKREKIFHPIYYASKTLIDAQINYTTTEKELLAVVFAFDRFRSYLIGAKVIVHTDHSAIKYLMSKADAKPRLIRWVLLLQEFDLEIIDRKGTENQVADHLSRIEGKVSSGGNHEIKEVFPDEQILAIRHFREETTPWYADYANYLASGLKPYDFKTQQFKRFLHESKKYIWDDPHLFKMGSDQILRRCVPDWEQHQILQECHASPYGGHFGGQRTAAKILQSGFFWPTIFKDSFEFVKKCDRCQRTGNVSQRNEMPLNNILEVELFDVWGIDFMGPFPIMLSAVLNKYNIQHRIATAYHPQTNGLAELSNREIKSILEKVVKPNRKDWSLKLDDALWAYRTAYKTPLDMSPYRLVFGKACHLPLELEYKAFWAIKELNMAEDAAGIKRKLQLVELDEVRFHAYENAKIYKEKTKIWHDRRINQRTFSEGQKVLLFNSRLKIFPGKLKSRWSGPFTIDKIGLYGTVDLINPQDGSTFRVNGHRVKHYLPEGVPDPEGTAQSGSCQSHHCGECKQGVQRITRLFVGSGLLCKILVQKSLKVLQHKEVGRKVAELLMSAIIFYSPEESLRLIMGKWKLTGQNFPVWKMHLDNVLDAQGKRYVIEKPVSRPGCNAPEKDFAEYFKFMADESDVMSILSFSTSPEFTADLRVRYCHEVVKNIENQVGFYKKSGKYLIMKEIYSLKLEKGQSVKEHLLEMRKLFKSLSRMGYKVVQEELVHLMWFSLTDEIRNTVSAYIGEPKRDVAKLHEDILASLEPKTAAPADLMDTDWIDELGDLSCPECGSKDICAHSMDIDQLDIGLPDAPGIFMIDCLITSYESWVLDTGSGNHICNHLQGFKRREMLGKDRSNLRVGEGQMLVAESIGSYSLSLPSGLVLELENCYYVPRMIKNVISFDLLADQGFFYKYDYKLISCFKNDIFYFKATPSNGLYVLNLQENREVYHISKRSKDIEDQTYLWHCRLGHINKKRIEKLQKGGLLGSFDFKPFDNCESCLSGKMTKQPFNKDNERANDLLGIIHTDVCGPFSHEARGGYRYFITFTDDFSRYGYVYLMRHKSEAFERFKEFQSEVQNQLDKKNQVPKVRSRISQDYCGILLLQSYREQSLCSSGGDFLEDKFLNQEDTRNDVDLQEVEEDDTSPIVEPVAQQEYVETQPETVEEVQTQDLRRSTRIRQEPDRYLGFLVSQDDGDLNEPTSYGEAVSGSESEQWQEAMKAEMQSMYDNQVWELTDLPQHSRAVGRKWVFKKKTDMDGNVHTFKARLVAKGFTQTHGIDYDETFSPVAMLKSIRILMAISAYFNYEIWQMDVKTAFLNGKLTEDVYMEQPEGFIDPKNPNKVCKLLKSIYGLKQASRSWNLHFDERIKEFGFAKSEFEPCVYTKFSGSIVTFLVLYVDDILLIGNDVPTLQSVKTWLSKCFQMKDLGEAAYILGIKIYRNRSRRLIGLSQSTYIDKILKRFRMDESKKGFIPMQHGIVLSKAQCPVSSEDQDKMKLIPYASAIGSIMYAMLCTRPDVAYSISVTSRYQQNPGEAHWVAVKNILKYMRRTKEMFLVFGGSEDEISVTGYTDASFQTDKDDFRSQSGYVFTLNGGAISWKSSKQDTIADSTTEAEYIAASDAAKEAVWLRSFITDLRVVASISRPIDIYCDNSGAVAQAKEPREHHKSRHVLRKYHLIREIIGRGDVRICKIPTDENVADPLTKPLARAKHEGHTSSIGMQYLDTSS</sequence>
<dbReference type="Gene3D" id="3.10.10.10">
    <property type="entry name" value="HIV Type 1 Reverse Transcriptase, subunit A, domain 1"/>
    <property type="match status" value="1"/>
</dbReference>
<dbReference type="FunFam" id="3.30.70.270:FF:000020">
    <property type="entry name" value="Transposon Tf2-6 polyprotein-like Protein"/>
    <property type="match status" value="1"/>
</dbReference>
<evidence type="ECO:0000256" key="1">
    <source>
        <dbReference type="ARBA" id="ARBA00012493"/>
    </source>
</evidence>
<feature type="domain" description="Integrase catalytic" evidence="11">
    <location>
        <begin position="1454"/>
        <end position="1541"/>
    </location>
</feature>
<dbReference type="Pfam" id="PF07727">
    <property type="entry name" value="RVT_2"/>
    <property type="match status" value="1"/>
</dbReference>
<dbReference type="SUPFAM" id="SSF53098">
    <property type="entry name" value="Ribonuclease H-like"/>
    <property type="match status" value="2"/>
</dbReference>
<dbReference type="InterPro" id="IPR043128">
    <property type="entry name" value="Rev_trsase/Diguanyl_cyclase"/>
</dbReference>
<evidence type="ECO:0000256" key="3">
    <source>
        <dbReference type="ARBA" id="ARBA00022695"/>
    </source>
</evidence>
<keyword evidence="3" id="KW-0548">Nucleotidyltransferase</keyword>
<evidence type="ECO:0000259" key="11">
    <source>
        <dbReference type="PROSITE" id="PS50994"/>
    </source>
</evidence>
<keyword evidence="4" id="KW-0540">Nuclease</keyword>
<proteinExistence type="predicted"/>
<dbReference type="CDD" id="cd01647">
    <property type="entry name" value="RT_LTR"/>
    <property type="match status" value="1"/>
</dbReference>
<gene>
    <name evidence="12" type="ORF">OSB04_006279</name>
</gene>
<evidence type="ECO:0000256" key="4">
    <source>
        <dbReference type="ARBA" id="ARBA00022722"/>
    </source>
</evidence>
<dbReference type="Gene3D" id="3.30.70.270">
    <property type="match status" value="2"/>
</dbReference>
<dbReference type="Pfam" id="PF17917">
    <property type="entry name" value="RT_RNaseH"/>
    <property type="match status" value="1"/>
</dbReference>
<dbReference type="GO" id="GO:0004519">
    <property type="term" value="F:endonuclease activity"/>
    <property type="evidence" value="ECO:0007669"/>
    <property type="project" value="UniProtKB-KW"/>
</dbReference>
<feature type="compositionally biased region" description="Polar residues" evidence="10">
    <location>
        <begin position="2882"/>
        <end position="2894"/>
    </location>
</feature>
<dbReference type="InterPro" id="IPR021109">
    <property type="entry name" value="Peptidase_aspartic_dom_sf"/>
</dbReference>
<dbReference type="CDD" id="cd09274">
    <property type="entry name" value="RNase_HI_RT_Ty3"/>
    <property type="match status" value="1"/>
</dbReference>
<reference evidence="12" key="1">
    <citation type="submission" date="2023-03" db="EMBL/GenBank/DDBJ databases">
        <title>Chromosome-scale reference genome and RAD-based genetic map of yellow starthistle (Centaurea solstitialis) reveal putative structural variation and QTLs associated with invader traits.</title>
        <authorList>
            <person name="Reatini B."/>
            <person name="Cang F.A."/>
            <person name="Jiang Q."/>
            <person name="Mckibben M.T.W."/>
            <person name="Barker M.S."/>
            <person name="Rieseberg L.H."/>
            <person name="Dlugosch K.M."/>
        </authorList>
    </citation>
    <scope>NUCLEOTIDE SEQUENCE</scope>
    <source>
        <strain evidence="12">CAN-66</strain>
        <tissue evidence="12">Leaf</tissue>
    </source>
</reference>
<dbReference type="FunFam" id="3.10.20.370:FF:000001">
    <property type="entry name" value="Retrovirus-related Pol polyprotein from transposon 17.6-like protein"/>
    <property type="match status" value="1"/>
</dbReference>
<dbReference type="Pfam" id="PF22936">
    <property type="entry name" value="Pol_BBD"/>
    <property type="match status" value="1"/>
</dbReference>
<dbReference type="InterPro" id="IPR041588">
    <property type="entry name" value="Integrase_H2C2"/>
</dbReference>
<evidence type="ECO:0000256" key="2">
    <source>
        <dbReference type="ARBA" id="ARBA00022679"/>
    </source>
</evidence>
<dbReference type="Gene3D" id="2.40.70.10">
    <property type="entry name" value="Acid Proteases"/>
    <property type="match status" value="1"/>
</dbReference>
<dbReference type="GO" id="GO:0015074">
    <property type="term" value="P:DNA integration"/>
    <property type="evidence" value="ECO:0007669"/>
    <property type="project" value="InterPro"/>
</dbReference>
<feature type="region of interest" description="Disordered" evidence="10">
    <location>
        <begin position="2875"/>
        <end position="2894"/>
    </location>
</feature>
<evidence type="ECO:0000256" key="5">
    <source>
        <dbReference type="ARBA" id="ARBA00022750"/>
    </source>
</evidence>
<comment type="caution">
    <text evidence="12">The sequence shown here is derived from an EMBL/GenBank/DDBJ whole genome shotgun (WGS) entry which is preliminary data.</text>
</comment>
<dbReference type="Pfam" id="PF13976">
    <property type="entry name" value="gag_pre-integrs"/>
    <property type="match status" value="1"/>
</dbReference>
<evidence type="ECO:0000313" key="13">
    <source>
        <dbReference type="Proteomes" id="UP001172457"/>
    </source>
</evidence>
<dbReference type="InterPro" id="IPR012337">
    <property type="entry name" value="RNaseH-like_sf"/>
</dbReference>
<dbReference type="InterPro" id="IPR005162">
    <property type="entry name" value="Retrotrans_gag_dom"/>
</dbReference>
<dbReference type="SUPFAM" id="SSF56672">
    <property type="entry name" value="DNA/RNA polymerases"/>
    <property type="match status" value="2"/>
</dbReference>
<dbReference type="EC" id="2.7.7.49" evidence="1"/>
<protein>
    <recommendedName>
        <fullName evidence="1">RNA-directed DNA polymerase</fullName>
        <ecNumber evidence="1">2.7.7.49</ecNumber>
    </recommendedName>
</protein>
<dbReference type="Proteomes" id="UP001172457">
    <property type="component" value="Chromosome 2"/>
</dbReference>
<accession>A0AA38THM3</accession>
<dbReference type="Gene3D" id="3.30.420.10">
    <property type="entry name" value="Ribonuclease H-like superfamily/Ribonuclease H"/>
    <property type="match status" value="2"/>
</dbReference>
<keyword evidence="9" id="KW-0175">Coiled coil</keyword>
<dbReference type="EMBL" id="JARYMX010000002">
    <property type="protein sequence ID" value="KAJ9561119.1"/>
    <property type="molecule type" value="Genomic_DNA"/>
</dbReference>
<dbReference type="PROSITE" id="PS50994">
    <property type="entry name" value="INTEGRASE"/>
    <property type="match status" value="1"/>
</dbReference>
<keyword evidence="7" id="KW-0378">Hydrolase</keyword>